<keyword evidence="6" id="KW-1185">Reference proteome</keyword>
<dbReference type="InterPro" id="IPR056179">
    <property type="entry name" value="DHQS_C"/>
</dbReference>
<comment type="caution">
    <text evidence="5">The sequence shown here is derived from an EMBL/GenBank/DDBJ whole genome shotgun (WGS) entry which is preliminary data.</text>
</comment>
<keyword evidence="2" id="KW-0057">Aromatic amino acid biosynthesis</keyword>
<reference evidence="5" key="1">
    <citation type="submission" date="2021-11" db="EMBL/GenBank/DDBJ databases">
        <authorList>
            <consortium name="Genoscope - CEA"/>
            <person name="William W."/>
        </authorList>
    </citation>
    <scope>NUCLEOTIDE SEQUENCE</scope>
</reference>
<evidence type="ECO:0000256" key="2">
    <source>
        <dbReference type="ARBA" id="ARBA00023141"/>
    </source>
</evidence>
<dbReference type="InterPro" id="IPR002812">
    <property type="entry name" value="DHQS"/>
</dbReference>
<keyword evidence="1" id="KW-0028">Amino-acid biosynthesis</keyword>
<evidence type="ECO:0000259" key="4">
    <source>
        <dbReference type="Pfam" id="PF26558"/>
    </source>
</evidence>
<evidence type="ECO:0000256" key="1">
    <source>
        <dbReference type="ARBA" id="ARBA00022605"/>
    </source>
</evidence>
<accession>A0A8J2WIR9</accession>
<feature type="signal peptide" evidence="3">
    <location>
        <begin position="1"/>
        <end position="17"/>
    </location>
</feature>
<dbReference type="Proteomes" id="UP000789595">
    <property type="component" value="Unassembled WGS sequence"/>
</dbReference>
<dbReference type="GO" id="GO:0016491">
    <property type="term" value="F:oxidoreductase activity"/>
    <property type="evidence" value="ECO:0007669"/>
    <property type="project" value="InterPro"/>
</dbReference>
<proteinExistence type="predicted"/>
<feature type="chain" id="PRO_5035276946" description="3-dehydroquinate synthase C-terminal domain-containing protein" evidence="3">
    <location>
        <begin position="18"/>
        <end position="374"/>
    </location>
</feature>
<evidence type="ECO:0000256" key="3">
    <source>
        <dbReference type="SAM" id="SignalP"/>
    </source>
</evidence>
<protein>
    <recommendedName>
        <fullName evidence="4">3-dehydroquinate synthase C-terminal domain-containing protein</fullName>
    </recommendedName>
</protein>
<gene>
    <name evidence="5" type="ORF">PECAL_3P02140</name>
</gene>
<dbReference type="GO" id="GO:0003856">
    <property type="term" value="F:3-dehydroquinate synthase activity"/>
    <property type="evidence" value="ECO:0007669"/>
    <property type="project" value="InterPro"/>
</dbReference>
<evidence type="ECO:0000313" key="5">
    <source>
        <dbReference type="EMBL" id="CAH0370335.1"/>
    </source>
</evidence>
<evidence type="ECO:0000313" key="6">
    <source>
        <dbReference type="Proteomes" id="UP000789595"/>
    </source>
</evidence>
<dbReference type="GO" id="GO:0009073">
    <property type="term" value="P:aromatic amino acid family biosynthetic process"/>
    <property type="evidence" value="ECO:0007669"/>
    <property type="project" value="UniProtKB-KW"/>
</dbReference>
<dbReference type="GO" id="GO:0008652">
    <property type="term" value="P:amino acid biosynthetic process"/>
    <property type="evidence" value="ECO:0007669"/>
    <property type="project" value="UniProtKB-KW"/>
</dbReference>
<dbReference type="EMBL" id="CAKKNE010000003">
    <property type="protein sequence ID" value="CAH0370335.1"/>
    <property type="molecule type" value="Genomic_DNA"/>
</dbReference>
<organism evidence="5 6">
    <name type="scientific">Pelagomonas calceolata</name>
    <dbReference type="NCBI Taxonomy" id="35677"/>
    <lineage>
        <taxon>Eukaryota</taxon>
        <taxon>Sar</taxon>
        <taxon>Stramenopiles</taxon>
        <taxon>Ochrophyta</taxon>
        <taxon>Pelagophyceae</taxon>
        <taxon>Pelagomonadales</taxon>
        <taxon>Pelagomonadaceae</taxon>
        <taxon>Pelagomonas</taxon>
    </lineage>
</organism>
<dbReference type="PANTHER" id="PTHR33563">
    <property type="match status" value="1"/>
</dbReference>
<name>A0A8J2WIR9_9STRA</name>
<dbReference type="Pfam" id="PF26558">
    <property type="entry name" value="DHQS_2nd"/>
    <property type="match status" value="1"/>
</dbReference>
<dbReference type="OrthoDB" id="3275at2759"/>
<feature type="domain" description="3-dehydroquinate synthase C-terminal" evidence="4">
    <location>
        <begin position="205"/>
        <end position="371"/>
    </location>
</feature>
<dbReference type="AlphaFoldDB" id="A0A8J2WIR9"/>
<keyword evidence="3" id="KW-0732">Signal</keyword>
<sequence>MPRGGRIALVLLQTAFAARPMEVWLDARPLGPAHGAASLLDASDGLFDRAIVAGAADDERFFVADASEPVARLRFSDESIAGGSTIVTGDASQSAAIALVGSVAWCHVDATSGQPCIVAENLLAKADGTGTLIACTARTAADCPGLAFALNRGVDALVLDSDAPDAVREAAAIAKAQRAETAAPDEDAAAARDAPAGPVSLEQWTVSGVSDGGVADRVAVDFTTLLSNDEGLLVGSSAKALALVLGETATGGFVPPRPFRVNAGPVHSYVLAAGGKTTYLSEVSAGDKLVVATTDGATREATVGRAKVEPRPCVQVDLQQGGSVFLQQAETVRLAGVAGPLPVTRAQVGDVVLVRPDDKGTHVGQRISVPVDER</sequence>
<dbReference type="PANTHER" id="PTHR33563:SF1">
    <property type="entry name" value="3-DEHYDROQUINATE SYNTHASE"/>
    <property type="match status" value="1"/>
</dbReference>